<keyword evidence="2" id="KW-1185">Reference proteome</keyword>
<evidence type="ECO:0000313" key="1">
    <source>
        <dbReference type="EMBL" id="MFD1603194.1"/>
    </source>
</evidence>
<accession>A0ABW4HCF5</accession>
<name>A0ABW4HCF5_9FLAO</name>
<dbReference type="Proteomes" id="UP001597138">
    <property type="component" value="Unassembled WGS sequence"/>
</dbReference>
<proteinExistence type="predicted"/>
<organism evidence="1 2">
    <name type="scientific">Flavobacterium artemisiae</name>
    <dbReference type="NCBI Taxonomy" id="2126556"/>
    <lineage>
        <taxon>Bacteria</taxon>
        <taxon>Pseudomonadati</taxon>
        <taxon>Bacteroidota</taxon>
        <taxon>Flavobacteriia</taxon>
        <taxon>Flavobacteriales</taxon>
        <taxon>Flavobacteriaceae</taxon>
        <taxon>Flavobacterium</taxon>
    </lineage>
</organism>
<sequence>ARICNPRYSGNFNIIRPEKHKKMGNFKHYYVDIVNVIVDGALFETITITGSGMYEPNQVKRYAENMLRESYPNSQIASIILNHTNVTLEEYKEIIGKNPPWLGNIS</sequence>
<dbReference type="RefSeq" id="WP_379818636.1">
    <property type="nucleotide sequence ID" value="NZ_JBHUDZ010000009.1"/>
</dbReference>
<evidence type="ECO:0000313" key="2">
    <source>
        <dbReference type="Proteomes" id="UP001597138"/>
    </source>
</evidence>
<protein>
    <submittedName>
        <fullName evidence="1">Uncharacterized protein</fullName>
    </submittedName>
</protein>
<reference evidence="2" key="1">
    <citation type="journal article" date="2019" name="Int. J. Syst. Evol. Microbiol.">
        <title>The Global Catalogue of Microorganisms (GCM) 10K type strain sequencing project: providing services to taxonomists for standard genome sequencing and annotation.</title>
        <authorList>
            <consortium name="The Broad Institute Genomics Platform"/>
            <consortium name="The Broad Institute Genome Sequencing Center for Infectious Disease"/>
            <person name="Wu L."/>
            <person name="Ma J."/>
        </authorList>
    </citation>
    <scope>NUCLEOTIDE SEQUENCE [LARGE SCALE GENOMIC DNA]</scope>
    <source>
        <strain evidence="2">CCUG 70865</strain>
    </source>
</reference>
<dbReference type="EMBL" id="JBHUDZ010000009">
    <property type="protein sequence ID" value="MFD1603194.1"/>
    <property type="molecule type" value="Genomic_DNA"/>
</dbReference>
<feature type="non-terminal residue" evidence="1">
    <location>
        <position position="1"/>
    </location>
</feature>
<gene>
    <name evidence="1" type="ORF">ACFSC2_10640</name>
</gene>
<comment type="caution">
    <text evidence="1">The sequence shown here is derived from an EMBL/GenBank/DDBJ whole genome shotgun (WGS) entry which is preliminary data.</text>
</comment>